<keyword evidence="2" id="KW-0456">Lyase</keyword>
<protein>
    <submittedName>
        <fullName evidence="4">Enoyl-CoA hydratase</fullName>
    </submittedName>
</protein>
<dbReference type="InterPro" id="IPR018376">
    <property type="entry name" value="Enoyl-CoA_hyd/isom_CS"/>
</dbReference>
<reference evidence="4 5" key="1">
    <citation type="submission" date="2018-04" db="EMBL/GenBank/DDBJ databases">
        <title>Camelliibacillus theae gen. nov., sp. nov., isolated from Pu'er tea.</title>
        <authorList>
            <person name="Niu L."/>
        </authorList>
    </citation>
    <scope>NUCLEOTIDE SEQUENCE [LARGE SCALE GENOMIC DNA]</scope>
    <source>
        <strain evidence="4 5">T8</strain>
    </source>
</reference>
<dbReference type="AlphaFoldDB" id="A0A2U1JTH1"/>
<dbReference type="FunFam" id="1.10.12.10:FF:000001">
    <property type="entry name" value="Probable enoyl-CoA hydratase, mitochondrial"/>
    <property type="match status" value="1"/>
</dbReference>
<dbReference type="Pfam" id="PF00378">
    <property type="entry name" value="ECH_1"/>
    <property type="match status" value="1"/>
</dbReference>
<dbReference type="CDD" id="cd06558">
    <property type="entry name" value="crotonase-like"/>
    <property type="match status" value="1"/>
</dbReference>
<dbReference type="PANTHER" id="PTHR11941">
    <property type="entry name" value="ENOYL-COA HYDRATASE-RELATED"/>
    <property type="match status" value="1"/>
</dbReference>
<comment type="caution">
    <text evidence="4">The sequence shown here is derived from an EMBL/GenBank/DDBJ whole genome shotgun (WGS) entry which is preliminary data.</text>
</comment>
<dbReference type="GO" id="GO:0016836">
    <property type="term" value="F:hydro-lyase activity"/>
    <property type="evidence" value="ECO:0007669"/>
    <property type="project" value="UniProtKB-ARBA"/>
</dbReference>
<evidence type="ECO:0000256" key="1">
    <source>
        <dbReference type="ARBA" id="ARBA00005254"/>
    </source>
</evidence>
<gene>
    <name evidence="4" type="ORF">DCC39_14660</name>
</gene>
<evidence type="ECO:0000313" key="4">
    <source>
        <dbReference type="EMBL" id="PWA08517.1"/>
    </source>
</evidence>
<dbReference type="OrthoDB" id="9775794at2"/>
<dbReference type="NCBIfam" id="NF005802">
    <property type="entry name" value="PRK07657.1"/>
    <property type="match status" value="1"/>
</dbReference>
<dbReference type="Gene3D" id="3.90.226.10">
    <property type="entry name" value="2-enoyl-CoA Hydratase, Chain A, domain 1"/>
    <property type="match status" value="1"/>
</dbReference>
<dbReference type="RefSeq" id="WP_116555652.1">
    <property type="nucleotide sequence ID" value="NZ_QCZG01000036.1"/>
</dbReference>
<dbReference type="FunFam" id="3.90.226.10:FF:000009">
    <property type="entry name" value="Carnitinyl-CoA dehydratase"/>
    <property type="match status" value="1"/>
</dbReference>
<dbReference type="EMBL" id="QCZG01000036">
    <property type="protein sequence ID" value="PWA08517.1"/>
    <property type="molecule type" value="Genomic_DNA"/>
</dbReference>
<sequence length="260" mass="28150">MEKTILVEKSENGIATITLNRPQAANAFSMQMLYELHDAIHNIKFDRSVRCVIVTGSGEKIFCAGADLKERAEMDPVQVRKALSLIRGNIDDIEALPQPVIAAVNGGAFGGGTELALACDLRVASSNAKFGLTETSLGIIPGAGGTQRLPRLIGKGRAKELIYTARRITAGEAEQIGLVEYVVSQEKLIEKAFEIANQIAQNGPIAVTQAKIAIDRGYDVDLHTGLAIEQSAYEMTIPTKDRLEGLQAFKEKRKPNYKGE</sequence>
<keyword evidence="5" id="KW-1185">Reference proteome</keyword>
<accession>A0A2U1JTH1</accession>
<dbReference type="InterPro" id="IPR014748">
    <property type="entry name" value="Enoyl-CoA_hydra_C"/>
</dbReference>
<evidence type="ECO:0000313" key="5">
    <source>
        <dbReference type="Proteomes" id="UP000245998"/>
    </source>
</evidence>
<evidence type="ECO:0000256" key="2">
    <source>
        <dbReference type="ARBA" id="ARBA00023239"/>
    </source>
</evidence>
<dbReference type="PROSITE" id="PS00166">
    <property type="entry name" value="ENOYL_COA_HYDRATASE"/>
    <property type="match status" value="1"/>
</dbReference>
<evidence type="ECO:0000256" key="3">
    <source>
        <dbReference type="RuleBase" id="RU003707"/>
    </source>
</evidence>
<dbReference type="SUPFAM" id="SSF52096">
    <property type="entry name" value="ClpP/crotonase"/>
    <property type="match status" value="1"/>
</dbReference>
<dbReference type="Proteomes" id="UP000245998">
    <property type="component" value="Unassembled WGS sequence"/>
</dbReference>
<dbReference type="GO" id="GO:0006635">
    <property type="term" value="P:fatty acid beta-oxidation"/>
    <property type="evidence" value="ECO:0007669"/>
    <property type="project" value="TreeGrafter"/>
</dbReference>
<organism evidence="4 5">
    <name type="scientific">Pueribacillus theae</name>
    <dbReference type="NCBI Taxonomy" id="2171751"/>
    <lineage>
        <taxon>Bacteria</taxon>
        <taxon>Bacillati</taxon>
        <taxon>Bacillota</taxon>
        <taxon>Bacilli</taxon>
        <taxon>Bacillales</taxon>
        <taxon>Bacillaceae</taxon>
        <taxon>Pueribacillus</taxon>
    </lineage>
</organism>
<comment type="similarity">
    <text evidence="1 3">Belongs to the enoyl-CoA hydratase/isomerase family.</text>
</comment>
<dbReference type="InterPro" id="IPR029045">
    <property type="entry name" value="ClpP/crotonase-like_dom_sf"/>
</dbReference>
<dbReference type="Gene3D" id="1.10.12.10">
    <property type="entry name" value="Lyase 2-enoyl-coa Hydratase, Chain A, domain 2"/>
    <property type="match status" value="1"/>
</dbReference>
<dbReference type="InterPro" id="IPR001753">
    <property type="entry name" value="Enoyl-CoA_hydra/iso"/>
</dbReference>
<dbReference type="PANTHER" id="PTHR11941:SF54">
    <property type="entry name" value="ENOYL-COA HYDRATASE, MITOCHONDRIAL"/>
    <property type="match status" value="1"/>
</dbReference>
<proteinExistence type="inferred from homology"/>
<name>A0A2U1JTH1_9BACI</name>